<reference evidence="3" key="1">
    <citation type="journal article" date="2019" name="Int. J. Syst. Evol. Microbiol.">
        <title>The Global Catalogue of Microorganisms (GCM) 10K type strain sequencing project: providing services to taxonomists for standard genome sequencing and annotation.</title>
        <authorList>
            <consortium name="The Broad Institute Genomics Platform"/>
            <consortium name="The Broad Institute Genome Sequencing Center for Infectious Disease"/>
            <person name="Wu L."/>
            <person name="Ma J."/>
        </authorList>
    </citation>
    <scope>NUCLEOTIDE SEQUENCE [LARGE SCALE GENOMIC DNA]</scope>
    <source>
        <strain evidence="3">TBRC 7912</strain>
    </source>
</reference>
<comment type="caution">
    <text evidence="2">The sequence shown here is derived from an EMBL/GenBank/DDBJ whole genome shotgun (WGS) entry which is preliminary data.</text>
</comment>
<dbReference type="InterPro" id="IPR005149">
    <property type="entry name" value="Tscrpt_reg_PadR_N"/>
</dbReference>
<dbReference type="InterPro" id="IPR036390">
    <property type="entry name" value="WH_DNA-bd_sf"/>
</dbReference>
<dbReference type="RefSeq" id="WP_386189163.1">
    <property type="nucleotide sequence ID" value="NZ_JBHSBC010000008.1"/>
</dbReference>
<feature type="domain" description="Transcription regulator PadR N-terminal" evidence="1">
    <location>
        <begin position="19"/>
        <end position="87"/>
    </location>
</feature>
<dbReference type="EMBL" id="JBHSBC010000008">
    <property type="protein sequence ID" value="MFC3980189.1"/>
    <property type="molecule type" value="Genomic_DNA"/>
</dbReference>
<keyword evidence="3" id="KW-1185">Reference proteome</keyword>
<dbReference type="SUPFAM" id="SSF46785">
    <property type="entry name" value="Winged helix' DNA-binding domain"/>
    <property type="match status" value="1"/>
</dbReference>
<evidence type="ECO:0000313" key="3">
    <source>
        <dbReference type="Proteomes" id="UP001595698"/>
    </source>
</evidence>
<evidence type="ECO:0000313" key="2">
    <source>
        <dbReference type="EMBL" id="MFC3980189.1"/>
    </source>
</evidence>
<dbReference type="Proteomes" id="UP001595698">
    <property type="component" value="Unassembled WGS sequence"/>
</dbReference>
<proteinExistence type="predicted"/>
<protein>
    <submittedName>
        <fullName evidence="2">PadR family transcriptional regulator</fullName>
    </submittedName>
</protein>
<dbReference type="InterPro" id="IPR036388">
    <property type="entry name" value="WH-like_DNA-bd_sf"/>
</dbReference>
<evidence type="ECO:0000259" key="1">
    <source>
        <dbReference type="Pfam" id="PF03551"/>
    </source>
</evidence>
<gene>
    <name evidence="2" type="ORF">ACFOYY_08670</name>
</gene>
<dbReference type="Pfam" id="PF03551">
    <property type="entry name" value="PadR"/>
    <property type="match status" value="1"/>
</dbReference>
<accession>A0ABV8EUY3</accession>
<name>A0ABV8EUY3_9ACTN</name>
<organism evidence="2 3">
    <name type="scientific">Streptosporangium jomthongense</name>
    <dbReference type="NCBI Taxonomy" id="1193683"/>
    <lineage>
        <taxon>Bacteria</taxon>
        <taxon>Bacillati</taxon>
        <taxon>Actinomycetota</taxon>
        <taxon>Actinomycetes</taxon>
        <taxon>Streptosporangiales</taxon>
        <taxon>Streptosporangiaceae</taxon>
        <taxon>Streptosporangium</taxon>
    </lineage>
</organism>
<dbReference type="Gene3D" id="1.10.10.10">
    <property type="entry name" value="Winged helix-like DNA-binding domain superfamily/Winged helix DNA-binding domain"/>
    <property type="match status" value="1"/>
</dbReference>
<sequence>MEGTSGPVRVTKPLLDVLEALIQAHRQGYELHGWAIIKATGRTGPTIYGVLDRLEDLRWIEGHWEDKNPDPTKPPRRFYTLTGIGAPAARALLAERRPEALQPRPATGSVFRGLLGTIFTGGTR</sequence>